<dbReference type="Gene3D" id="3.40.250.10">
    <property type="entry name" value="Rhodanese-like domain"/>
    <property type="match status" value="2"/>
</dbReference>
<dbReference type="InterPro" id="IPR001763">
    <property type="entry name" value="Rhodanese-like_dom"/>
</dbReference>
<dbReference type="EMBL" id="JOKG01000004">
    <property type="protein sequence ID" value="KEQ12644.1"/>
    <property type="molecule type" value="Genomic_DNA"/>
</dbReference>
<dbReference type="PROSITE" id="PS00683">
    <property type="entry name" value="RHODANESE_2"/>
    <property type="match status" value="1"/>
</dbReference>
<reference evidence="5 6" key="1">
    <citation type="submission" date="2014-06" db="EMBL/GenBank/DDBJ databases">
        <title>Whole Genome Sequences of Three Symbiotic Endozoicomonas Bacteria.</title>
        <authorList>
            <person name="Neave M.J."/>
            <person name="Apprill A."/>
            <person name="Voolstra C.R."/>
        </authorList>
    </citation>
    <scope>NUCLEOTIDE SEQUENCE [LARGE SCALE GENOMIC DNA]</scope>
    <source>
        <strain evidence="5 6">LMG 24815</strain>
    </source>
</reference>
<evidence type="ECO:0000256" key="2">
    <source>
        <dbReference type="RuleBase" id="RU000507"/>
    </source>
</evidence>
<comment type="caution">
    <text evidence="5">The sequence shown here is derived from an EMBL/GenBank/DDBJ whole genome shotgun (WGS) entry which is preliminary data.</text>
</comment>
<organism evidence="5 6">
    <name type="scientific">Endozoicomonas montiporae</name>
    <dbReference type="NCBI Taxonomy" id="1027273"/>
    <lineage>
        <taxon>Bacteria</taxon>
        <taxon>Pseudomonadati</taxon>
        <taxon>Pseudomonadota</taxon>
        <taxon>Gammaproteobacteria</taxon>
        <taxon>Oceanospirillales</taxon>
        <taxon>Endozoicomonadaceae</taxon>
        <taxon>Endozoicomonas</taxon>
    </lineage>
</organism>
<dbReference type="InterPro" id="IPR036873">
    <property type="entry name" value="Rhodanese-like_dom_sf"/>
</dbReference>
<protein>
    <recommendedName>
        <fullName evidence="2">Sulfurtransferase</fullName>
    </recommendedName>
</protein>
<evidence type="ECO:0000256" key="3">
    <source>
        <dbReference type="SAM" id="SignalP"/>
    </source>
</evidence>
<dbReference type="Pfam" id="PF00581">
    <property type="entry name" value="Rhodanese"/>
    <property type="match status" value="2"/>
</dbReference>
<keyword evidence="1" id="KW-0677">Repeat</keyword>
<keyword evidence="3" id="KW-0732">Signal</keyword>
<feature type="domain" description="Rhodanese" evidence="4">
    <location>
        <begin position="109"/>
        <end position="172"/>
    </location>
</feature>
<dbReference type="SMART" id="SM00450">
    <property type="entry name" value="RHOD"/>
    <property type="match status" value="2"/>
</dbReference>
<evidence type="ECO:0000259" key="4">
    <source>
        <dbReference type="PROSITE" id="PS50206"/>
    </source>
</evidence>
<feature type="signal peptide" evidence="3">
    <location>
        <begin position="1"/>
        <end position="23"/>
    </location>
</feature>
<dbReference type="eggNOG" id="COG2897">
    <property type="taxonomic scope" value="Bacteria"/>
</dbReference>
<dbReference type="AlphaFoldDB" id="A0A081N2H1"/>
<keyword evidence="2 5" id="KW-0808">Transferase</keyword>
<keyword evidence="6" id="KW-1185">Reference proteome</keyword>
<dbReference type="InterPro" id="IPR051126">
    <property type="entry name" value="Thiosulfate_sulfurtransferase"/>
</dbReference>
<sequence>MNKKTLAAGVLAAAAVVAMPVYRAIFGVEAVNVNATEQALKIAEYANADAFITPEALQQLMESDEDVVVIGSLNPVRGNRPIQGSFTVWRSDYSASGDAYPFGGMRTEQDEMEQLLSGFGATTESTVVVYAADAHHDAARLYWQVKMLGHEDVRYLDGGLNAWVGADLPTGNGNPTVEATDYQAPNYSEAELATFDMVVNATSDSDWVIIDTRGLGEHDGSQTLSGAFGPGAIPASQFLEWTTALNEDTTLKSADELKAIYGDLIEGKKVISYCQSGVRSAHTTMVLKEVLGAEEVYNYDGSWIEWSHAHYEAEQEGAAVINAGS</sequence>
<dbReference type="CDD" id="cd01449">
    <property type="entry name" value="TST_Repeat_2"/>
    <property type="match status" value="1"/>
</dbReference>
<gene>
    <name evidence="5" type="ORF">GZ77_19290</name>
</gene>
<dbReference type="SUPFAM" id="SSF52821">
    <property type="entry name" value="Rhodanese/Cell cycle control phosphatase"/>
    <property type="match status" value="2"/>
</dbReference>
<dbReference type="RefSeq" id="WP_034877991.1">
    <property type="nucleotide sequence ID" value="NZ_JOKG01000004.1"/>
</dbReference>
<name>A0A081N2H1_9GAMM</name>
<dbReference type="PANTHER" id="PTHR43855:SF1">
    <property type="entry name" value="THIOSULFATE SULFURTRANSFERASE"/>
    <property type="match status" value="1"/>
</dbReference>
<evidence type="ECO:0000256" key="1">
    <source>
        <dbReference type="ARBA" id="ARBA00022737"/>
    </source>
</evidence>
<evidence type="ECO:0000313" key="6">
    <source>
        <dbReference type="Proteomes" id="UP000028006"/>
    </source>
</evidence>
<feature type="domain" description="Rhodanese" evidence="4">
    <location>
        <begin position="203"/>
        <end position="315"/>
    </location>
</feature>
<accession>A0A081N2H1</accession>
<dbReference type="GO" id="GO:0004792">
    <property type="term" value="F:thiosulfate-cyanide sulfurtransferase activity"/>
    <property type="evidence" value="ECO:0007669"/>
    <property type="project" value="InterPro"/>
</dbReference>
<proteinExistence type="predicted"/>
<evidence type="ECO:0000313" key="5">
    <source>
        <dbReference type="EMBL" id="KEQ12644.1"/>
    </source>
</evidence>
<dbReference type="Proteomes" id="UP000028006">
    <property type="component" value="Unassembled WGS sequence"/>
</dbReference>
<dbReference type="PROSITE" id="PS50206">
    <property type="entry name" value="RHODANESE_3"/>
    <property type="match status" value="2"/>
</dbReference>
<feature type="chain" id="PRO_5001760565" description="Sulfurtransferase" evidence="3">
    <location>
        <begin position="24"/>
        <end position="325"/>
    </location>
</feature>
<dbReference type="PANTHER" id="PTHR43855">
    <property type="entry name" value="THIOSULFATE SULFURTRANSFERASE"/>
    <property type="match status" value="1"/>
</dbReference>
<dbReference type="InterPro" id="IPR001307">
    <property type="entry name" value="Thiosulphate_STrfase_CS"/>
</dbReference>